<evidence type="ECO:0000256" key="1">
    <source>
        <dbReference type="SAM" id="Coils"/>
    </source>
</evidence>
<reference evidence="3" key="1">
    <citation type="journal article" date="2021" name="Open Biol.">
        <title>Shared evolutionary footprints suggest mitochondrial oxidative damage underlies multiple complex I losses in fungi.</title>
        <authorList>
            <person name="Schikora-Tamarit M.A."/>
            <person name="Marcet-Houben M."/>
            <person name="Nosek J."/>
            <person name="Gabaldon T."/>
        </authorList>
    </citation>
    <scope>NUCLEOTIDE SEQUENCE</scope>
    <source>
        <strain evidence="3">CBS6341</strain>
    </source>
</reference>
<dbReference type="Proteomes" id="UP000769528">
    <property type="component" value="Unassembled WGS sequence"/>
</dbReference>
<evidence type="ECO:0000256" key="2">
    <source>
        <dbReference type="SAM" id="MobiDB-lite"/>
    </source>
</evidence>
<keyword evidence="4" id="KW-1185">Reference proteome</keyword>
<gene>
    <name evidence="3" type="ORF">WICMUC_002403</name>
</gene>
<feature type="coiled-coil region" evidence="1">
    <location>
        <begin position="172"/>
        <end position="259"/>
    </location>
</feature>
<keyword evidence="1" id="KW-0175">Coiled coil</keyword>
<organism evidence="3 4">
    <name type="scientific">Wickerhamomyces mucosus</name>
    <dbReference type="NCBI Taxonomy" id="1378264"/>
    <lineage>
        <taxon>Eukaryota</taxon>
        <taxon>Fungi</taxon>
        <taxon>Dikarya</taxon>
        <taxon>Ascomycota</taxon>
        <taxon>Saccharomycotina</taxon>
        <taxon>Saccharomycetes</taxon>
        <taxon>Phaffomycetales</taxon>
        <taxon>Wickerhamomycetaceae</taxon>
        <taxon>Wickerhamomyces</taxon>
    </lineage>
</organism>
<reference evidence="3" key="2">
    <citation type="submission" date="2021-01" db="EMBL/GenBank/DDBJ databases">
        <authorList>
            <person name="Schikora-Tamarit M.A."/>
        </authorList>
    </citation>
    <scope>NUCLEOTIDE SEQUENCE</scope>
    <source>
        <strain evidence="3">CBS6341</strain>
    </source>
</reference>
<dbReference type="OrthoDB" id="10661927at2759"/>
<evidence type="ECO:0000313" key="4">
    <source>
        <dbReference type="Proteomes" id="UP000769528"/>
    </source>
</evidence>
<sequence length="279" mass="32273">MGLFKSKRSSCDNYNNDHHDDDDDLTVLDSPGLPNFSTINQFDGLNINHQRNNSTVNDDSFQLITSIGLKGEKERNMILEQQIKLLSKQASIALDKLSEINVENSKLKLENKNLHDKIYQITNQFNNNDKTISTYSSSSINSSIFSSNLNSISQSSSSNTINSQLSYNFNNNNQLEKELNQSKFQLNEKLIEINELKEKILELEIKLENLQKSEKSLIDKIFKSNQINKSIEKSLKLELNYYKLQFKELMNQLANKRENDLLLRDRLIELQKDSFNLKI</sequence>
<name>A0A9P8PQ12_9ASCO</name>
<evidence type="ECO:0000313" key="3">
    <source>
        <dbReference type="EMBL" id="KAH3676106.1"/>
    </source>
</evidence>
<feature type="coiled-coil region" evidence="1">
    <location>
        <begin position="69"/>
        <end position="117"/>
    </location>
</feature>
<comment type="caution">
    <text evidence="3">The sequence shown here is derived from an EMBL/GenBank/DDBJ whole genome shotgun (WGS) entry which is preliminary data.</text>
</comment>
<protein>
    <submittedName>
        <fullName evidence="3">Uncharacterized protein</fullName>
    </submittedName>
</protein>
<proteinExistence type="predicted"/>
<dbReference type="AlphaFoldDB" id="A0A9P8PQ12"/>
<accession>A0A9P8PQ12</accession>
<dbReference type="EMBL" id="JAEUBF010000681">
    <property type="protein sequence ID" value="KAH3676106.1"/>
    <property type="molecule type" value="Genomic_DNA"/>
</dbReference>
<feature type="region of interest" description="Disordered" evidence="2">
    <location>
        <begin position="1"/>
        <end position="25"/>
    </location>
</feature>